<keyword evidence="3" id="KW-1185">Reference proteome</keyword>
<sequence length="69" mass="7445">MNTGLGREHSSQTSSAGPAAAIPASSCPGNGEIWFEFNMQASPHQQATRRYPGIGEIQKVKNKTFGRRV</sequence>
<feature type="compositionally biased region" description="Basic and acidic residues" evidence="1">
    <location>
        <begin position="1"/>
        <end position="10"/>
    </location>
</feature>
<protein>
    <submittedName>
        <fullName evidence="2">Uncharacterized protein</fullName>
    </submittedName>
</protein>
<evidence type="ECO:0000256" key="1">
    <source>
        <dbReference type="SAM" id="MobiDB-lite"/>
    </source>
</evidence>
<feature type="region of interest" description="Disordered" evidence="1">
    <location>
        <begin position="1"/>
        <end position="25"/>
    </location>
</feature>
<accession>A0A139IQA9</accession>
<feature type="compositionally biased region" description="Low complexity" evidence="1">
    <location>
        <begin position="14"/>
        <end position="25"/>
    </location>
</feature>
<gene>
    <name evidence="2" type="ORF">AC579_7446</name>
</gene>
<comment type="caution">
    <text evidence="2">The sequence shown here is derived from an EMBL/GenBank/DDBJ whole genome shotgun (WGS) entry which is preliminary data.</text>
</comment>
<organism evidence="2 3">
    <name type="scientific">Pseudocercospora musae</name>
    <dbReference type="NCBI Taxonomy" id="113226"/>
    <lineage>
        <taxon>Eukaryota</taxon>
        <taxon>Fungi</taxon>
        <taxon>Dikarya</taxon>
        <taxon>Ascomycota</taxon>
        <taxon>Pezizomycotina</taxon>
        <taxon>Dothideomycetes</taxon>
        <taxon>Dothideomycetidae</taxon>
        <taxon>Mycosphaerellales</taxon>
        <taxon>Mycosphaerellaceae</taxon>
        <taxon>Pseudocercospora</taxon>
    </lineage>
</organism>
<dbReference type="AlphaFoldDB" id="A0A139IQA9"/>
<name>A0A139IQA9_9PEZI</name>
<proteinExistence type="predicted"/>
<dbReference type="EMBL" id="LFZO01000027">
    <property type="protein sequence ID" value="KXT16978.1"/>
    <property type="molecule type" value="Genomic_DNA"/>
</dbReference>
<dbReference type="Proteomes" id="UP000073492">
    <property type="component" value="Unassembled WGS sequence"/>
</dbReference>
<evidence type="ECO:0000313" key="2">
    <source>
        <dbReference type="EMBL" id="KXT16978.1"/>
    </source>
</evidence>
<evidence type="ECO:0000313" key="3">
    <source>
        <dbReference type="Proteomes" id="UP000073492"/>
    </source>
</evidence>
<reference evidence="2 3" key="1">
    <citation type="submission" date="2015-07" db="EMBL/GenBank/DDBJ databases">
        <title>Comparative genomics of the Sigatoka disease complex on banana suggests a link between parallel evolutionary changes in Pseudocercospora fijiensis and Pseudocercospora eumusae and increased virulence on the banana host.</title>
        <authorList>
            <person name="Chang T.-C."/>
            <person name="Salvucci A."/>
            <person name="Crous P.W."/>
            <person name="Stergiopoulos I."/>
        </authorList>
    </citation>
    <scope>NUCLEOTIDE SEQUENCE [LARGE SCALE GENOMIC DNA]</scope>
    <source>
        <strain evidence="2 3">CBS 116634</strain>
    </source>
</reference>